<dbReference type="Proteomes" id="UP000325315">
    <property type="component" value="Unassembled WGS sequence"/>
</dbReference>
<keyword evidence="3" id="KW-1185">Reference proteome</keyword>
<gene>
    <name evidence="2" type="ORF">EPI10_001713</name>
</gene>
<protein>
    <submittedName>
        <fullName evidence="2">Tropomyosin-1-like</fullName>
    </submittedName>
</protein>
<evidence type="ECO:0000256" key="1">
    <source>
        <dbReference type="SAM" id="Coils"/>
    </source>
</evidence>
<dbReference type="SUPFAM" id="SSF57997">
    <property type="entry name" value="Tropomyosin"/>
    <property type="match status" value="1"/>
</dbReference>
<sequence>MHLKLDADVQKSEAEKLRIEKWKIEEDRDSLKTEYKRMRLTIKNVGLGKTPEQWRREIQEEKAKANYWENKFQEMQARNEALEKSLAESQSEKSGLKARVDELGRSLHHYRSCNFEIELKSSLNKIKEMEGRIEELESALHSCELRIELLETREGRWKEELHHSHDQIRNRDYLMGDAIVQIQEVADHLQTLAAEADILSMKYEIQLGRSEELISLLGKIKTLGLRAKAYL</sequence>
<feature type="coiled-coil region" evidence="1">
    <location>
        <begin position="58"/>
        <end position="153"/>
    </location>
</feature>
<dbReference type="AlphaFoldDB" id="A0A5B6VC56"/>
<evidence type="ECO:0000313" key="3">
    <source>
        <dbReference type="Proteomes" id="UP000325315"/>
    </source>
</evidence>
<reference evidence="3" key="1">
    <citation type="journal article" date="2019" name="Plant Biotechnol. J.">
        <title>Genome sequencing of the Australian wild diploid species Gossypium australe highlights disease resistance and delayed gland morphogenesis.</title>
        <authorList>
            <person name="Cai Y."/>
            <person name="Cai X."/>
            <person name="Wang Q."/>
            <person name="Wang P."/>
            <person name="Zhang Y."/>
            <person name="Cai C."/>
            <person name="Xu Y."/>
            <person name="Wang K."/>
            <person name="Zhou Z."/>
            <person name="Wang C."/>
            <person name="Geng S."/>
            <person name="Li B."/>
            <person name="Dong Q."/>
            <person name="Hou Y."/>
            <person name="Wang H."/>
            <person name="Ai P."/>
            <person name="Liu Z."/>
            <person name="Yi F."/>
            <person name="Sun M."/>
            <person name="An G."/>
            <person name="Cheng J."/>
            <person name="Zhang Y."/>
            <person name="Shi Q."/>
            <person name="Xie Y."/>
            <person name="Shi X."/>
            <person name="Chang Y."/>
            <person name="Huang F."/>
            <person name="Chen Y."/>
            <person name="Hong S."/>
            <person name="Mi L."/>
            <person name="Sun Q."/>
            <person name="Zhang L."/>
            <person name="Zhou B."/>
            <person name="Peng R."/>
            <person name="Zhang X."/>
            <person name="Liu F."/>
        </authorList>
    </citation>
    <scope>NUCLEOTIDE SEQUENCE [LARGE SCALE GENOMIC DNA]</scope>
    <source>
        <strain evidence="3">cv. PA1801</strain>
    </source>
</reference>
<proteinExistence type="predicted"/>
<name>A0A5B6VC56_9ROSI</name>
<dbReference type="EMBL" id="SMMG02000007">
    <property type="protein sequence ID" value="KAA3466634.1"/>
    <property type="molecule type" value="Genomic_DNA"/>
</dbReference>
<organism evidence="2 3">
    <name type="scientific">Gossypium australe</name>
    <dbReference type="NCBI Taxonomy" id="47621"/>
    <lineage>
        <taxon>Eukaryota</taxon>
        <taxon>Viridiplantae</taxon>
        <taxon>Streptophyta</taxon>
        <taxon>Embryophyta</taxon>
        <taxon>Tracheophyta</taxon>
        <taxon>Spermatophyta</taxon>
        <taxon>Magnoliopsida</taxon>
        <taxon>eudicotyledons</taxon>
        <taxon>Gunneridae</taxon>
        <taxon>Pentapetalae</taxon>
        <taxon>rosids</taxon>
        <taxon>malvids</taxon>
        <taxon>Malvales</taxon>
        <taxon>Malvaceae</taxon>
        <taxon>Malvoideae</taxon>
        <taxon>Gossypium</taxon>
    </lineage>
</organism>
<accession>A0A5B6VC56</accession>
<keyword evidence="1" id="KW-0175">Coiled coil</keyword>
<dbReference type="OrthoDB" id="1000478at2759"/>
<evidence type="ECO:0000313" key="2">
    <source>
        <dbReference type="EMBL" id="KAA3466634.1"/>
    </source>
</evidence>
<comment type="caution">
    <text evidence="2">The sequence shown here is derived from an EMBL/GenBank/DDBJ whole genome shotgun (WGS) entry which is preliminary data.</text>
</comment>